<comment type="caution">
    <text evidence="1">The sequence shown here is derived from an EMBL/GenBank/DDBJ whole genome shotgun (WGS) entry which is preliminary data.</text>
</comment>
<dbReference type="EMBL" id="QTSX02000020">
    <property type="protein sequence ID" value="KAJ9090004.1"/>
    <property type="molecule type" value="Genomic_DNA"/>
</dbReference>
<evidence type="ECO:0000313" key="2">
    <source>
        <dbReference type="Proteomes" id="UP001165960"/>
    </source>
</evidence>
<name>A0ACC2USS3_9FUNG</name>
<proteinExistence type="predicted"/>
<gene>
    <name evidence="1" type="ORF">DSO57_1006998</name>
</gene>
<keyword evidence="2" id="KW-1185">Reference proteome</keyword>
<reference evidence="1" key="1">
    <citation type="submission" date="2022-04" db="EMBL/GenBank/DDBJ databases">
        <title>Genome of the entomopathogenic fungus Entomophthora muscae.</title>
        <authorList>
            <person name="Elya C."/>
            <person name="Lovett B.R."/>
            <person name="Lee E."/>
            <person name="Macias A.M."/>
            <person name="Hajek A.E."/>
            <person name="De Bivort B.L."/>
            <person name="Kasson M.T."/>
            <person name="De Fine Licht H.H."/>
            <person name="Stajich J.E."/>
        </authorList>
    </citation>
    <scope>NUCLEOTIDE SEQUENCE</scope>
    <source>
        <strain evidence="1">Berkeley</strain>
    </source>
</reference>
<dbReference type="Proteomes" id="UP001165960">
    <property type="component" value="Unassembled WGS sequence"/>
</dbReference>
<evidence type="ECO:0000313" key="1">
    <source>
        <dbReference type="EMBL" id="KAJ9090004.1"/>
    </source>
</evidence>
<protein>
    <submittedName>
        <fullName evidence="1">Uncharacterized protein</fullName>
    </submittedName>
</protein>
<organism evidence="1 2">
    <name type="scientific">Entomophthora muscae</name>
    <dbReference type="NCBI Taxonomy" id="34485"/>
    <lineage>
        <taxon>Eukaryota</taxon>
        <taxon>Fungi</taxon>
        <taxon>Fungi incertae sedis</taxon>
        <taxon>Zoopagomycota</taxon>
        <taxon>Entomophthoromycotina</taxon>
        <taxon>Entomophthoromycetes</taxon>
        <taxon>Entomophthorales</taxon>
        <taxon>Entomophthoraceae</taxon>
        <taxon>Entomophthora</taxon>
    </lineage>
</organism>
<sequence>MLGTPDSKLRRKPNSKIRMGNYNILFHQEVRQRTACANFAHYTKHKCDDPHVWWFAGGANVSQAKVWLFVEGADVASTQQKKLAALGYSASPQRKLWLREGED</sequence>
<accession>A0ACC2USS3</accession>